<feature type="region of interest" description="Disordered" evidence="1">
    <location>
        <begin position="64"/>
        <end position="127"/>
    </location>
</feature>
<dbReference type="AlphaFoldDB" id="A0A1X6PGX0"/>
<dbReference type="Proteomes" id="UP000218209">
    <property type="component" value="Unassembled WGS sequence"/>
</dbReference>
<organism evidence="2 3">
    <name type="scientific">Porphyra umbilicalis</name>
    <name type="common">Purple laver</name>
    <name type="synonym">Red alga</name>
    <dbReference type="NCBI Taxonomy" id="2786"/>
    <lineage>
        <taxon>Eukaryota</taxon>
        <taxon>Rhodophyta</taxon>
        <taxon>Bangiophyceae</taxon>
        <taxon>Bangiales</taxon>
        <taxon>Bangiaceae</taxon>
        <taxon>Porphyra</taxon>
    </lineage>
</organism>
<sequence>MEWRHAPAPRLARDDEARRLAAFGRAAVRARRVPPARRGAARCGAAAAALHAADDRGVGAVGLITDGGGGRAHSSDGRGKRQRGRRRRPTDRPGGGGDRRTSAPAGRRGWHPCQTDTGGGALGGGWHGARRFAVRTRSDPETGGGGGNAAARAGDRVHCGGNGEGVLAGVQAAARHLGEGSSTPPDHAPPCTGSKRTLYPPLPQRRAGAPAFAVDAVRCAAPRGSL</sequence>
<gene>
    <name evidence="2" type="ORF">BU14_0058s0025</name>
</gene>
<feature type="compositionally biased region" description="Gly residues" evidence="1">
    <location>
        <begin position="117"/>
        <end position="127"/>
    </location>
</feature>
<protein>
    <submittedName>
        <fullName evidence="2">Uncharacterized protein</fullName>
    </submittedName>
</protein>
<evidence type="ECO:0000256" key="1">
    <source>
        <dbReference type="SAM" id="MobiDB-lite"/>
    </source>
</evidence>
<keyword evidence="3" id="KW-1185">Reference proteome</keyword>
<dbReference type="EMBL" id="KV918780">
    <property type="protein sequence ID" value="OSX80114.1"/>
    <property type="molecule type" value="Genomic_DNA"/>
</dbReference>
<feature type="region of interest" description="Disordered" evidence="1">
    <location>
        <begin position="175"/>
        <end position="207"/>
    </location>
</feature>
<feature type="compositionally biased region" description="Basic residues" evidence="1">
    <location>
        <begin position="80"/>
        <end position="89"/>
    </location>
</feature>
<evidence type="ECO:0000313" key="3">
    <source>
        <dbReference type="Proteomes" id="UP000218209"/>
    </source>
</evidence>
<reference evidence="2 3" key="1">
    <citation type="submission" date="2017-03" db="EMBL/GenBank/DDBJ databases">
        <title>WGS assembly of Porphyra umbilicalis.</title>
        <authorList>
            <person name="Brawley S.H."/>
            <person name="Blouin N.A."/>
            <person name="Ficko-Blean E."/>
            <person name="Wheeler G.L."/>
            <person name="Lohr M."/>
            <person name="Goodson H.V."/>
            <person name="Jenkins J.W."/>
            <person name="Blaby-Haas C.E."/>
            <person name="Helliwell K.E."/>
            <person name="Chan C."/>
            <person name="Marriage T."/>
            <person name="Bhattacharya D."/>
            <person name="Klein A.S."/>
            <person name="Badis Y."/>
            <person name="Brodie J."/>
            <person name="Cao Y."/>
            <person name="Collen J."/>
            <person name="Dittami S.M."/>
            <person name="Gachon C.M."/>
            <person name="Green B.R."/>
            <person name="Karpowicz S."/>
            <person name="Kim J.W."/>
            <person name="Kudahl U."/>
            <person name="Lin S."/>
            <person name="Michel G."/>
            <person name="Mittag M."/>
            <person name="Olson B.J."/>
            <person name="Pangilinan J."/>
            <person name="Peng Y."/>
            <person name="Qiu H."/>
            <person name="Shu S."/>
            <person name="Singer J.T."/>
            <person name="Smith A.G."/>
            <person name="Sprecher B.N."/>
            <person name="Wagner V."/>
            <person name="Wang W."/>
            <person name="Wang Z.-Y."/>
            <person name="Yan J."/>
            <person name="Yarish C."/>
            <person name="Zoeuner-Riek S."/>
            <person name="Zhuang Y."/>
            <person name="Zou Y."/>
            <person name="Lindquist E.A."/>
            <person name="Grimwood J."/>
            <person name="Barry K."/>
            <person name="Rokhsar D.S."/>
            <person name="Schmutz J."/>
            <person name="Stiller J.W."/>
            <person name="Grossman A.R."/>
            <person name="Prochnik S.E."/>
        </authorList>
    </citation>
    <scope>NUCLEOTIDE SEQUENCE [LARGE SCALE GENOMIC DNA]</scope>
    <source>
        <strain evidence="2">4086291</strain>
    </source>
</reference>
<name>A0A1X6PGX0_PORUM</name>
<evidence type="ECO:0000313" key="2">
    <source>
        <dbReference type="EMBL" id="OSX80114.1"/>
    </source>
</evidence>
<accession>A0A1X6PGX0</accession>
<proteinExistence type="predicted"/>